<name>A0A210PH64_MIZYE</name>
<organism evidence="1 2">
    <name type="scientific">Mizuhopecten yessoensis</name>
    <name type="common">Japanese scallop</name>
    <name type="synonym">Patinopecten yessoensis</name>
    <dbReference type="NCBI Taxonomy" id="6573"/>
    <lineage>
        <taxon>Eukaryota</taxon>
        <taxon>Metazoa</taxon>
        <taxon>Spiralia</taxon>
        <taxon>Lophotrochozoa</taxon>
        <taxon>Mollusca</taxon>
        <taxon>Bivalvia</taxon>
        <taxon>Autobranchia</taxon>
        <taxon>Pteriomorphia</taxon>
        <taxon>Pectinida</taxon>
        <taxon>Pectinoidea</taxon>
        <taxon>Pectinidae</taxon>
        <taxon>Mizuhopecten</taxon>
    </lineage>
</organism>
<proteinExistence type="predicted"/>
<evidence type="ECO:0000313" key="1">
    <source>
        <dbReference type="EMBL" id="OWF35838.1"/>
    </source>
</evidence>
<comment type="caution">
    <text evidence="1">The sequence shown here is derived from an EMBL/GenBank/DDBJ whole genome shotgun (WGS) entry which is preliminary data.</text>
</comment>
<protein>
    <submittedName>
        <fullName evidence="1">Uncharacterized protein</fullName>
    </submittedName>
</protein>
<dbReference type="AlphaFoldDB" id="A0A210PH64"/>
<gene>
    <name evidence="1" type="ORF">KP79_PYT23040</name>
</gene>
<accession>A0A210PH64</accession>
<dbReference type="Proteomes" id="UP000242188">
    <property type="component" value="Unassembled WGS sequence"/>
</dbReference>
<sequence>MLKSPDISAETLPINRIVEDANVSKTDKQIAIDAKVVAIDDSSTGEVRGK</sequence>
<keyword evidence="2" id="KW-1185">Reference proteome</keyword>
<dbReference type="EMBL" id="NEDP02076703">
    <property type="protein sequence ID" value="OWF35838.1"/>
    <property type="molecule type" value="Genomic_DNA"/>
</dbReference>
<reference evidence="1 2" key="1">
    <citation type="journal article" date="2017" name="Nat. Ecol. Evol.">
        <title>Scallop genome provides insights into evolution of bilaterian karyotype and development.</title>
        <authorList>
            <person name="Wang S."/>
            <person name="Zhang J."/>
            <person name="Jiao W."/>
            <person name="Li J."/>
            <person name="Xun X."/>
            <person name="Sun Y."/>
            <person name="Guo X."/>
            <person name="Huan P."/>
            <person name="Dong B."/>
            <person name="Zhang L."/>
            <person name="Hu X."/>
            <person name="Sun X."/>
            <person name="Wang J."/>
            <person name="Zhao C."/>
            <person name="Wang Y."/>
            <person name="Wang D."/>
            <person name="Huang X."/>
            <person name="Wang R."/>
            <person name="Lv J."/>
            <person name="Li Y."/>
            <person name="Zhang Z."/>
            <person name="Liu B."/>
            <person name="Lu W."/>
            <person name="Hui Y."/>
            <person name="Liang J."/>
            <person name="Zhou Z."/>
            <person name="Hou R."/>
            <person name="Li X."/>
            <person name="Liu Y."/>
            <person name="Li H."/>
            <person name="Ning X."/>
            <person name="Lin Y."/>
            <person name="Zhao L."/>
            <person name="Xing Q."/>
            <person name="Dou J."/>
            <person name="Li Y."/>
            <person name="Mao J."/>
            <person name="Guo H."/>
            <person name="Dou H."/>
            <person name="Li T."/>
            <person name="Mu C."/>
            <person name="Jiang W."/>
            <person name="Fu Q."/>
            <person name="Fu X."/>
            <person name="Miao Y."/>
            <person name="Liu J."/>
            <person name="Yu Q."/>
            <person name="Li R."/>
            <person name="Liao H."/>
            <person name="Li X."/>
            <person name="Kong Y."/>
            <person name="Jiang Z."/>
            <person name="Chourrout D."/>
            <person name="Li R."/>
            <person name="Bao Z."/>
        </authorList>
    </citation>
    <scope>NUCLEOTIDE SEQUENCE [LARGE SCALE GENOMIC DNA]</scope>
    <source>
        <strain evidence="1 2">PY_sf001</strain>
    </source>
</reference>
<evidence type="ECO:0000313" key="2">
    <source>
        <dbReference type="Proteomes" id="UP000242188"/>
    </source>
</evidence>